<dbReference type="Gene3D" id="3.20.20.30">
    <property type="entry name" value="Luciferase-like domain"/>
    <property type="match status" value="1"/>
</dbReference>
<dbReference type="PANTHER" id="PTHR42847">
    <property type="entry name" value="ALKANESULFONATE MONOOXYGENASE"/>
    <property type="match status" value="1"/>
</dbReference>
<sequence length="286" mass="31235">MTIEFIGHVDDGPAPGGRAAQEAEAAGFDRVILTYGSSSPDPWLVAAEALRATTRLKILIAHRPGVVAPTVAARKLATLDQFSGGRTSLQVIAGSTDDRHRDGDFLPEDDRYARAREYLDILERELTEPEPFDYEGVHYQVRDAFSEIRPVQTPLIFSDGTSPEALELAARYSDVHVTPAEPLADFARIRQAATEHGRTIEFAIELDPVLGDTEEEARERANATGPDVAPGTLLVGTPRAVADTITDYHRKTGATRFVLGARHHTHTELGERLLPLVRERTAGGSR</sequence>
<keyword evidence="4" id="KW-0503">Monooxygenase</keyword>
<dbReference type="AlphaFoldDB" id="A0A7K1LA30"/>
<dbReference type="Proteomes" id="UP000432015">
    <property type="component" value="Unassembled WGS sequence"/>
</dbReference>
<feature type="domain" description="Luciferase-like" evidence="5">
    <location>
        <begin position="18"/>
        <end position="223"/>
    </location>
</feature>
<name>A0A7K1LA30_9ACTN</name>
<dbReference type="SUPFAM" id="SSF51679">
    <property type="entry name" value="Bacterial luciferase-like"/>
    <property type="match status" value="1"/>
</dbReference>
<dbReference type="EMBL" id="WOFH01000013">
    <property type="protein sequence ID" value="MUN41055.1"/>
    <property type="molecule type" value="Genomic_DNA"/>
</dbReference>
<dbReference type="CDD" id="cd01094">
    <property type="entry name" value="Alkanesulfonate_monoxygenase"/>
    <property type="match status" value="1"/>
</dbReference>
<keyword evidence="7" id="KW-1185">Reference proteome</keyword>
<proteinExistence type="predicted"/>
<dbReference type="GO" id="GO:0046306">
    <property type="term" value="P:alkanesulfonate catabolic process"/>
    <property type="evidence" value="ECO:0007669"/>
    <property type="project" value="TreeGrafter"/>
</dbReference>
<evidence type="ECO:0000313" key="6">
    <source>
        <dbReference type="EMBL" id="MUN41055.1"/>
    </source>
</evidence>
<dbReference type="GO" id="GO:0008726">
    <property type="term" value="F:alkanesulfonate monooxygenase activity"/>
    <property type="evidence" value="ECO:0007669"/>
    <property type="project" value="TreeGrafter"/>
</dbReference>
<dbReference type="InterPro" id="IPR011251">
    <property type="entry name" value="Luciferase-like_dom"/>
</dbReference>
<dbReference type="InterPro" id="IPR050172">
    <property type="entry name" value="SsuD_RutA_monooxygenase"/>
</dbReference>
<comment type="caution">
    <text evidence="6">The sequence shown here is derived from an EMBL/GenBank/DDBJ whole genome shotgun (WGS) entry which is preliminary data.</text>
</comment>
<dbReference type="InterPro" id="IPR036661">
    <property type="entry name" value="Luciferase-like_sf"/>
</dbReference>
<gene>
    <name evidence="6" type="ORF">GNZ18_31290</name>
</gene>
<dbReference type="RefSeq" id="WP_156220248.1">
    <property type="nucleotide sequence ID" value="NZ_WOFH01000013.1"/>
</dbReference>
<keyword evidence="2" id="KW-0288">FMN</keyword>
<evidence type="ECO:0000256" key="3">
    <source>
        <dbReference type="ARBA" id="ARBA00023002"/>
    </source>
</evidence>
<evidence type="ECO:0000259" key="5">
    <source>
        <dbReference type="Pfam" id="PF00296"/>
    </source>
</evidence>
<organism evidence="6 7">
    <name type="scientific">Actinomadura litoris</name>
    <dbReference type="NCBI Taxonomy" id="2678616"/>
    <lineage>
        <taxon>Bacteria</taxon>
        <taxon>Bacillati</taxon>
        <taxon>Actinomycetota</taxon>
        <taxon>Actinomycetes</taxon>
        <taxon>Streptosporangiales</taxon>
        <taxon>Thermomonosporaceae</taxon>
        <taxon>Actinomadura</taxon>
    </lineage>
</organism>
<keyword evidence="3" id="KW-0560">Oxidoreductase</keyword>
<reference evidence="6 7" key="1">
    <citation type="submission" date="2019-11" db="EMBL/GenBank/DDBJ databases">
        <authorList>
            <person name="Cao P."/>
        </authorList>
    </citation>
    <scope>NUCLEOTIDE SEQUENCE [LARGE SCALE GENOMIC DNA]</scope>
    <source>
        <strain evidence="6 7">NEAU-AAG5</strain>
    </source>
</reference>
<accession>A0A7K1LA30</accession>
<protein>
    <submittedName>
        <fullName evidence="6">LLM class flavin-dependent oxidoreductase</fullName>
    </submittedName>
</protein>
<dbReference type="Pfam" id="PF00296">
    <property type="entry name" value="Bac_luciferase"/>
    <property type="match status" value="1"/>
</dbReference>
<evidence type="ECO:0000256" key="1">
    <source>
        <dbReference type="ARBA" id="ARBA00022630"/>
    </source>
</evidence>
<evidence type="ECO:0000256" key="2">
    <source>
        <dbReference type="ARBA" id="ARBA00022643"/>
    </source>
</evidence>
<keyword evidence="1" id="KW-0285">Flavoprotein</keyword>
<evidence type="ECO:0000256" key="4">
    <source>
        <dbReference type="ARBA" id="ARBA00023033"/>
    </source>
</evidence>
<evidence type="ECO:0000313" key="7">
    <source>
        <dbReference type="Proteomes" id="UP000432015"/>
    </source>
</evidence>
<dbReference type="PANTHER" id="PTHR42847:SF9">
    <property type="entry name" value="BLL6451 PROTEIN"/>
    <property type="match status" value="1"/>
</dbReference>